<gene>
    <name evidence="2" type="ORF">SAMN04487950_0717</name>
</gene>
<proteinExistence type="predicted"/>
<evidence type="ECO:0000313" key="2">
    <source>
        <dbReference type="EMBL" id="SFK71208.1"/>
    </source>
</evidence>
<keyword evidence="3" id="KW-1185">Reference proteome</keyword>
<dbReference type="AlphaFoldDB" id="A0A1I4BQW9"/>
<reference evidence="3" key="1">
    <citation type="submission" date="2016-10" db="EMBL/GenBank/DDBJ databases">
        <authorList>
            <person name="Varghese N."/>
            <person name="Submissions S."/>
        </authorList>
    </citation>
    <scope>NUCLEOTIDE SEQUENCE [LARGE SCALE GENOMIC DNA]</scope>
    <source>
        <strain evidence="3">CGMCC 1.7738</strain>
    </source>
</reference>
<protein>
    <submittedName>
        <fullName evidence="2">Uncharacterized protein</fullName>
    </submittedName>
</protein>
<feature type="compositionally biased region" description="Polar residues" evidence="1">
    <location>
        <begin position="53"/>
        <end position="63"/>
    </location>
</feature>
<accession>A0A1I4BQW9</accession>
<sequence length="112" mass="12745">MEFYYTLEPKRTFGYQKFENHGFYVLLIEDMFIPTRFLLTLGDGVQKMESFESPVSSRETTQSPRDDEHSGDENADDQWVDAETGGGESTESVQCPGEDSKGEHRIAVDESH</sequence>
<dbReference type="EMBL" id="FOTC01000001">
    <property type="protein sequence ID" value="SFK71208.1"/>
    <property type="molecule type" value="Genomic_DNA"/>
</dbReference>
<evidence type="ECO:0000256" key="1">
    <source>
        <dbReference type="SAM" id="MobiDB-lite"/>
    </source>
</evidence>
<dbReference type="STRING" id="553466.SAMN04487950_0717"/>
<organism evidence="2 3">
    <name type="scientific">Halogranum rubrum</name>
    <dbReference type="NCBI Taxonomy" id="553466"/>
    <lineage>
        <taxon>Archaea</taxon>
        <taxon>Methanobacteriati</taxon>
        <taxon>Methanobacteriota</taxon>
        <taxon>Stenosarchaea group</taxon>
        <taxon>Halobacteria</taxon>
        <taxon>Halobacteriales</taxon>
        <taxon>Haloferacaceae</taxon>
    </lineage>
</organism>
<feature type="compositionally biased region" description="Basic and acidic residues" evidence="1">
    <location>
        <begin position="98"/>
        <end position="112"/>
    </location>
</feature>
<name>A0A1I4BQW9_9EURY</name>
<dbReference type="Proteomes" id="UP000199607">
    <property type="component" value="Unassembled WGS sequence"/>
</dbReference>
<feature type="region of interest" description="Disordered" evidence="1">
    <location>
        <begin position="49"/>
        <end position="112"/>
    </location>
</feature>
<evidence type="ECO:0000313" key="3">
    <source>
        <dbReference type="Proteomes" id="UP000199607"/>
    </source>
</evidence>